<reference evidence="1 2" key="1">
    <citation type="journal article" date="2018" name="Science">
        <title>The opium poppy genome and morphinan production.</title>
        <authorList>
            <person name="Guo L."/>
            <person name="Winzer T."/>
            <person name="Yang X."/>
            <person name="Li Y."/>
            <person name="Ning Z."/>
            <person name="He Z."/>
            <person name="Teodor R."/>
            <person name="Lu Y."/>
            <person name="Bowser T.A."/>
            <person name="Graham I.A."/>
            <person name="Ye K."/>
        </authorList>
    </citation>
    <scope>NUCLEOTIDE SEQUENCE [LARGE SCALE GENOMIC DNA]</scope>
    <source>
        <strain evidence="2">cv. HN1</strain>
        <tissue evidence="1">Leaves</tissue>
    </source>
</reference>
<dbReference type="EMBL" id="CM010720">
    <property type="protein sequence ID" value="RZC65535.1"/>
    <property type="molecule type" value="Genomic_DNA"/>
</dbReference>
<dbReference type="Proteomes" id="UP000316621">
    <property type="component" value="Chromosome 6"/>
</dbReference>
<name>A0A4Y7K0N6_PAPSO</name>
<organism evidence="1 2">
    <name type="scientific">Papaver somniferum</name>
    <name type="common">Opium poppy</name>
    <dbReference type="NCBI Taxonomy" id="3469"/>
    <lineage>
        <taxon>Eukaryota</taxon>
        <taxon>Viridiplantae</taxon>
        <taxon>Streptophyta</taxon>
        <taxon>Embryophyta</taxon>
        <taxon>Tracheophyta</taxon>
        <taxon>Spermatophyta</taxon>
        <taxon>Magnoliopsida</taxon>
        <taxon>Ranunculales</taxon>
        <taxon>Papaveraceae</taxon>
        <taxon>Papaveroideae</taxon>
        <taxon>Papaver</taxon>
    </lineage>
</organism>
<evidence type="ECO:0000313" key="2">
    <source>
        <dbReference type="Proteomes" id="UP000316621"/>
    </source>
</evidence>
<protein>
    <submittedName>
        <fullName evidence="1">Uncharacterized protein</fullName>
    </submittedName>
</protein>
<keyword evidence="2" id="KW-1185">Reference proteome</keyword>
<evidence type="ECO:0000313" key="1">
    <source>
        <dbReference type="EMBL" id="RZC65535.1"/>
    </source>
</evidence>
<gene>
    <name evidence="1" type="ORF">C5167_009225</name>
</gene>
<proteinExistence type="predicted"/>
<sequence length="60" mass="6832">MALIPASPFPQPQGSLVIYQEFTCATDFCYGLRVGDYKVKQVLRVCHVPPPSFYRVQRRG</sequence>
<accession>A0A4Y7K0N6</accession>
<dbReference type="AlphaFoldDB" id="A0A4Y7K0N6"/>
<dbReference type="Gramene" id="RZC65535">
    <property type="protein sequence ID" value="RZC65535"/>
    <property type="gene ID" value="C5167_009225"/>
</dbReference>